<dbReference type="PANTHER" id="PTHR13355">
    <property type="entry name" value="GLUCOSAMINE 6-PHOSPHATE N-ACETYLTRANSFERASE"/>
    <property type="match status" value="1"/>
</dbReference>
<gene>
    <name evidence="2" type="ORF">ACFQ3W_07405</name>
</gene>
<dbReference type="Pfam" id="PF13673">
    <property type="entry name" value="Acetyltransf_10"/>
    <property type="match status" value="1"/>
</dbReference>
<keyword evidence="3" id="KW-1185">Reference proteome</keyword>
<dbReference type="Gene3D" id="3.40.630.30">
    <property type="match status" value="1"/>
</dbReference>
<evidence type="ECO:0000259" key="1">
    <source>
        <dbReference type="PROSITE" id="PS51186"/>
    </source>
</evidence>
<sequence length="151" mass="16976">MSAATIIPVKTEELLQKCLEIRKEVFVEEQKVPLDLEIDEFDQIGPDVHHVLIEAEGAYAATGRLIYYKDNSAKMQRIAVRKEFRSQGIGKILLIALEELARELGLTKSVLDAQCQAEVFYAKLGYETISTEPFDDAGIPHVRMVKALKTL</sequence>
<name>A0ABW3RUJ6_9BACL</name>
<dbReference type="PROSITE" id="PS51186">
    <property type="entry name" value="GNAT"/>
    <property type="match status" value="1"/>
</dbReference>
<dbReference type="SUPFAM" id="SSF55729">
    <property type="entry name" value="Acyl-CoA N-acyltransferases (Nat)"/>
    <property type="match status" value="1"/>
</dbReference>
<dbReference type="InterPro" id="IPR039143">
    <property type="entry name" value="GNPNAT1-like"/>
</dbReference>
<comment type="caution">
    <text evidence="2">The sequence shown here is derived from an EMBL/GenBank/DDBJ whole genome shotgun (WGS) entry which is preliminary data.</text>
</comment>
<reference evidence="3" key="1">
    <citation type="journal article" date="2019" name="Int. J. Syst. Evol. Microbiol.">
        <title>The Global Catalogue of Microorganisms (GCM) 10K type strain sequencing project: providing services to taxonomists for standard genome sequencing and annotation.</title>
        <authorList>
            <consortium name="The Broad Institute Genomics Platform"/>
            <consortium name="The Broad Institute Genome Sequencing Center for Infectious Disease"/>
            <person name="Wu L."/>
            <person name="Ma J."/>
        </authorList>
    </citation>
    <scope>NUCLEOTIDE SEQUENCE [LARGE SCALE GENOMIC DNA]</scope>
    <source>
        <strain evidence="3">CCUG 59189</strain>
    </source>
</reference>
<evidence type="ECO:0000313" key="3">
    <source>
        <dbReference type="Proteomes" id="UP001597262"/>
    </source>
</evidence>
<organism evidence="2 3">
    <name type="scientific">Paenibacillus puldeungensis</name>
    <dbReference type="NCBI Taxonomy" id="696536"/>
    <lineage>
        <taxon>Bacteria</taxon>
        <taxon>Bacillati</taxon>
        <taxon>Bacillota</taxon>
        <taxon>Bacilli</taxon>
        <taxon>Bacillales</taxon>
        <taxon>Paenibacillaceae</taxon>
        <taxon>Paenibacillus</taxon>
    </lineage>
</organism>
<dbReference type="InterPro" id="IPR016181">
    <property type="entry name" value="Acyl_CoA_acyltransferase"/>
</dbReference>
<dbReference type="Proteomes" id="UP001597262">
    <property type="component" value="Unassembled WGS sequence"/>
</dbReference>
<dbReference type="RefSeq" id="WP_379318181.1">
    <property type="nucleotide sequence ID" value="NZ_JBHTLM010000004.1"/>
</dbReference>
<evidence type="ECO:0000313" key="2">
    <source>
        <dbReference type="EMBL" id="MFD1176121.1"/>
    </source>
</evidence>
<dbReference type="EMBL" id="JBHTLM010000004">
    <property type="protein sequence ID" value="MFD1176121.1"/>
    <property type="molecule type" value="Genomic_DNA"/>
</dbReference>
<dbReference type="InterPro" id="IPR000182">
    <property type="entry name" value="GNAT_dom"/>
</dbReference>
<feature type="domain" description="N-acetyltransferase" evidence="1">
    <location>
        <begin position="5"/>
        <end position="149"/>
    </location>
</feature>
<dbReference type="PANTHER" id="PTHR13355:SF11">
    <property type="entry name" value="GLUCOSAMINE 6-PHOSPHATE N-ACETYLTRANSFERASE"/>
    <property type="match status" value="1"/>
</dbReference>
<accession>A0ABW3RUJ6</accession>
<protein>
    <submittedName>
        <fullName evidence="2">GNAT family N-acetyltransferase</fullName>
    </submittedName>
</protein>
<dbReference type="CDD" id="cd04301">
    <property type="entry name" value="NAT_SF"/>
    <property type="match status" value="1"/>
</dbReference>
<proteinExistence type="predicted"/>